<keyword evidence="2" id="KW-1185">Reference proteome</keyword>
<proteinExistence type="predicted"/>
<accession>A0AAQ3RQE1</accession>
<evidence type="ECO:0000313" key="1">
    <source>
        <dbReference type="EMBL" id="WVZ01293.1"/>
    </source>
</evidence>
<protein>
    <submittedName>
        <fullName evidence="1">Uncharacterized protein</fullName>
    </submittedName>
</protein>
<dbReference type="AlphaFoldDB" id="A0AAQ3RQE1"/>
<dbReference type="Proteomes" id="UP001374535">
    <property type="component" value="Chromosome 8"/>
</dbReference>
<gene>
    <name evidence="1" type="ORF">V8G54_027362</name>
</gene>
<dbReference type="EMBL" id="CP144693">
    <property type="protein sequence ID" value="WVZ01293.1"/>
    <property type="molecule type" value="Genomic_DNA"/>
</dbReference>
<name>A0AAQ3RQE1_VIGMU</name>
<sequence length="154" mass="17760">MKLGYLDGKVKEENAELATSVANCVKGYDTFGHVLQKQHQLRQNSNAGEFHVSIHVGRPPRPHVHLPRPHVTQHLPSVRHCHVYRTQVHGVHVSVADLERQQHGDVHGDGRHRVHLYPPQLQPHDLQIWIRRPQNIERAHEQRHTQSARDNTTP</sequence>
<evidence type="ECO:0000313" key="2">
    <source>
        <dbReference type="Proteomes" id="UP001374535"/>
    </source>
</evidence>
<reference evidence="1 2" key="1">
    <citation type="journal article" date="2023" name="Life. Sci Alliance">
        <title>Evolutionary insights into 3D genome organization and epigenetic landscape of Vigna mungo.</title>
        <authorList>
            <person name="Junaid A."/>
            <person name="Singh B."/>
            <person name="Bhatia S."/>
        </authorList>
    </citation>
    <scope>NUCLEOTIDE SEQUENCE [LARGE SCALE GENOMIC DNA]</scope>
    <source>
        <strain evidence="1">Urdbean</strain>
    </source>
</reference>
<organism evidence="1 2">
    <name type="scientific">Vigna mungo</name>
    <name type="common">Black gram</name>
    <name type="synonym">Phaseolus mungo</name>
    <dbReference type="NCBI Taxonomy" id="3915"/>
    <lineage>
        <taxon>Eukaryota</taxon>
        <taxon>Viridiplantae</taxon>
        <taxon>Streptophyta</taxon>
        <taxon>Embryophyta</taxon>
        <taxon>Tracheophyta</taxon>
        <taxon>Spermatophyta</taxon>
        <taxon>Magnoliopsida</taxon>
        <taxon>eudicotyledons</taxon>
        <taxon>Gunneridae</taxon>
        <taxon>Pentapetalae</taxon>
        <taxon>rosids</taxon>
        <taxon>fabids</taxon>
        <taxon>Fabales</taxon>
        <taxon>Fabaceae</taxon>
        <taxon>Papilionoideae</taxon>
        <taxon>50 kb inversion clade</taxon>
        <taxon>NPAAA clade</taxon>
        <taxon>indigoferoid/millettioid clade</taxon>
        <taxon>Phaseoleae</taxon>
        <taxon>Vigna</taxon>
    </lineage>
</organism>